<dbReference type="EMBL" id="CP045897">
    <property type="protein sequence ID" value="QQP51340.1"/>
    <property type="molecule type" value="Genomic_DNA"/>
</dbReference>
<sequence>MPVIIPNWDSHFAQDEYVFGEEPNVYFKEELDKLEVGKILLPAEGEGRNGVYAAKKGWKVFAFDQSMKGKAKAEKLAQKHGVTLDYGIADLGTASYTRMNSMSLHSYMSMEPKTKRNDSTR</sequence>
<dbReference type="Proteomes" id="UP000595437">
    <property type="component" value="Chromosome 8"/>
</dbReference>
<evidence type="ECO:0000313" key="2">
    <source>
        <dbReference type="Proteomes" id="UP000595437"/>
    </source>
</evidence>
<dbReference type="SUPFAM" id="SSF53335">
    <property type="entry name" value="S-adenosyl-L-methionine-dependent methyltransferases"/>
    <property type="match status" value="1"/>
</dbReference>
<gene>
    <name evidence="1" type="ORF">FKW44_012666</name>
</gene>
<dbReference type="AlphaFoldDB" id="A0A7T8KB14"/>
<organism evidence="1 2">
    <name type="scientific">Caligus rogercresseyi</name>
    <name type="common">Sea louse</name>
    <dbReference type="NCBI Taxonomy" id="217165"/>
    <lineage>
        <taxon>Eukaryota</taxon>
        <taxon>Metazoa</taxon>
        <taxon>Ecdysozoa</taxon>
        <taxon>Arthropoda</taxon>
        <taxon>Crustacea</taxon>
        <taxon>Multicrustacea</taxon>
        <taxon>Hexanauplia</taxon>
        <taxon>Copepoda</taxon>
        <taxon>Siphonostomatoida</taxon>
        <taxon>Caligidae</taxon>
        <taxon>Caligus</taxon>
    </lineage>
</organism>
<evidence type="ECO:0000313" key="1">
    <source>
        <dbReference type="EMBL" id="QQP51340.1"/>
    </source>
</evidence>
<protein>
    <recommendedName>
        <fullName evidence="3">SAM-dependent methyltransferase</fullName>
    </recommendedName>
</protein>
<feature type="non-terminal residue" evidence="1">
    <location>
        <position position="121"/>
    </location>
</feature>
<dbReference type="OrthoDB" id="10048325at2759"/>
<evidence type="ECO:0008006" key="3">
    <source>
        <dbReference type="Google" id="ProtNLM"/>
    </source>
</evidence>
<name>A0A7T8KB14_CALRO</name>
<dbReference type="Gene3D" id="3.40.50.150">
    <property type="entry name" value="Vaccinia Virus protein VP39"/>
    <property type="match status" value="1"/>
</dbReference>
<reference evidence="2" key="1">
    <citation type="submission" date="2021-01" db="EMBL/GenBank/DDBJ databases">
        <title>Caligus Genome Assembly.</title>
        <authorList>
            <person name="Gallardo-Escarate C."/>
        </authorList>
    </citation>
    <scope>NUCLEOTIDE SEQUENCE [LARGE SCALE GENOMIC DNA]</scope>
</reference>
<dbReference type="InterPro" id="IPR029063">
    <property type="entry name" value="SAM-dependent_MTases_sf"/>
</dbReference>
<accession>A0A7T8KB14</accession>
<proteinExistence type="predicted"/>
<keyword evidence="2" id="KW-1185">Reference proteome</keyword>